<feature type="compositionally biased region" description="Basic and acidic residues" evidence="3">
    <location>
        <begin position="719"/>
        <end position="758"/>
    </location>
</feature>
<comment type="caution">
    <text evidence="5">The sequence shown here is derived from an EMBL/GenBank/DDBJ whole genome shotgun (WGS) entry which is preliminary data.</text>
</comment>
<feature type="compositionally biased region" description="Acidic residues" evidence="3">
    <location>
        <begin position="1002"/>
        <end position="1017"/>
    </location>
</feature>
<evidence type="ECO:0000259" key="4">
    <source>
        <dbReference type="PROSITE" id="PS50014"/>
    </source>
</evidence>
<dbReference type="InterPro" id="IPR036427">
    <property type="entry name" value="Bromodomain-like_sf"/>
</dbReference>
<evidence type="ECO:0000256" key="2">
    <source>
        <dbReference type="PROSITE-ProRule" id="PRU00035"/>
    </source>
</evidence>
<feature type="region of interest" description="Disordered" evidence="3">
    <location>
        <begin position="599"/>
        <end position="623"/>
    </location>
</feature>
<dbReference type="SMART" id="SM00297">
    <property type="entry name" value="BROMO"/>
    <property type="match status" value="1"/>
</dbReference>
<accession>A0AAD2CN26</accession>
<feature type="compositionally biased region" description="Basic residues" evidence="3">
    <location>
        <begin position="188"/>
        <end position="202"/>
    </location>
</feature>
<dbReference type="CDD" id="cd04369">
    <property type="entry name" value="Bromodomain"/>
    <property type="match status" value="1"/>
</dbReference>
<keyword evidence="6" id="KW-1185">Reference proteome</keyword>
<feature type="domain" description="Bromo" evidence="4">
    <location>
        <begin position="233"/>
        <end position="306"/>
    </location>
</feature>
<feature type="compositionally biased region" description="Low complexity" evidence="3">
    <location>
        <begin position="95"/>
        <end position="111"/>
    </location>
</feature>
<evidence type="ECO:0000256" key="1">
    <source>
        <dbReference type="ARBA" id="ARBA00023117"/>
    </source>
</evidence>
<dbReference type="AlphaFoldDB" id="A0AAD2CN26"/>
<feature type="compositionally biased region" description="Basic and acidic residues" evidence="3">
    <location>
        <begin position="119"/>
        <end position="136"/>
    </location>
</feature>
<evidence type="ECO:0000313" key="5">
    <source>
        <dbReference type="EMBL" id="CAJ1940386.1"/>
    </source>
</evidence>
<feature type="compositionally biased region" description="Acidic residues" evidence="3">
    <location>
        <begin position="678"/>
        <end position="695"/>
    </location>
</feature>
<organism evidence="5 6">
    <name type="scientific">Cylindrotheca closterium</name>
    <dbReference type="NCBI Taxonomy" id="2856"/>
    <lineage>
        <taxon>Eukaryota</taxon>
        <taxon>Sar</taxon>
        <taxon>Stramenopiles</taxon>
        <taxon>Ochrophyta</taxon>
        <taxon>Bacillariophyta</taxon>
        <taxon>Bacillariophyceae</taxon>
        <taxon>Bacillariophycidae</taxon>
        <taxon>Bacillariales</taxon>
        <taxon>Bacillariaceae</taxon>
        <taxon>Cylindrotheca</taxon>
    </lineage>
</organism>
<protein>
    <recommendedName>
        <fullName evidence="4">Bromo domain-containing protein</fullName>
    </recommendedName>
</protein>
<feature type="region of interest" description="Disordered" evidence="3">
    <location>
        <begin position="678"/>
        <end position="698"/>
    </location>
</feature>
<feature type="compositionally biased region" description="Acidic residues" evidence="3">
    <location>
        <begin position="158"/>
        <end position="169"/>
    </location>
</feature>
<dbReference type="Proteomes" id="UP001295423">
    <property type="component" value="Unassembled WGS sequence"/>
</dbReference>
<feature type="compositionally biased region" description="Basic and acidic residues" evidence="3">
    <location>
        <begin position="765"/>
        <end position="791"/>
    </location>
</feature>
<feature type="region of interest" description="Disordered" evidence="3">
    <location>
        <begin position="77"/>
        <end position="212"/>
    </location>
</feature>
<dbReference type="Gene3D" id="2.30.30.140">
    <property type="match status" value="1"/>
</dbReference>
<evidence type="ECO:0000256" key="3">
    <source>
        <dbReference type="SAM" id="MobiDB-lite"/>
    </source>
</evidence>
<feature type="compositionally biased region" description="Basic and acidic residues" evidence="3">
    <location>
        <begin position="981"/>
        <end position="1001"/>
    </location>
</feature>
<sequence>MWNNAANHPDAEAARRLSIELALAQQTAAANARPVAFGAPPFGYDPAQLAAMQSLQGHPVAAVATAAAAGNTARPLAYQAPSTSTESSDADPKEAQPAAPPARGKPAAVAAQLSSSSRVQEKMEELKTEVEAKEEAAVTAKPVDEETDEPADAVAVAADEDDDDDDDDKEKEKVEKAVVVEEKSPITTKKRKRSSAPKKTGKSQKSFPTMDDPVQPITAAEYENLKSMMIQFCRVPLLAEFSRPVSLLHPELVAVYSKIVQHPMDLGKVCRKIRRKDYTCLRDVRLDAWRIFSNCVRYHSHSSNKDAVPSFVSIALHLRDYFNDLWQEFMMPSDPPPVPSKSSKSSSSTHILEAMQKRKADRKQRLIVSGLSLMTGKSLSRSAEALSAFIENGGCVDRLDTERIWGEGSPNEDKKEMEAVVENMVEMKKRLSSAEKEDQGYGVDELDKDVRQCYANCLKDNTELHTMVSNRLDRFIGKIIVPIHEATCRGVSQSSIWGCMAAAVWARESSKKPFWPALVLGILAPPDQKEDWHFALTERNEKRLPEKLRSQLVAGKRKSEQAIKRQAQGHGDPQSFFLVEFMGTHEFIWVRESDIVENFDPTEDPNDQQPASGSKKKKSTRNAFDKVLGSQTYTSAIEEGKWAMEEFDLQFEDLTKEDPAEGEEGEDMNYSYSLLSQSDDEADDVDSDGESDVEEKNELLATDGLINFATFGRKKAKKKSQDTKKQKVDTEKKQKTKQKTDEVTKMKDIKKQEKDLEKRRKKRTREREKALKANESKVKKRRLSDADDLKKSPSGRRQLIAGKQERATAIVNGYLKRTMEKGEYKTLCLGASIGEGVLTIPGSMIDSSGIVGLALGFRAAAGEIPMPSESGDQVSNVKPWETIEKKIAKKKKAKDREVLLAKQIELLEKEIAMVKSQTAKRRKLTEEAKIEYKKMLEKIDLEDDNARQNPFKIKKKPTPSDVKMKEDSATEEPVPSVSSKAEAEVSDSIKVEEVNSTKLEETSGDTEMEDAEEEVAEPVESSDFKVSTS</sequence>
<keyword evidence="1 2" id="KW-0103">Bromodomain</keyword>
<feature type="region of interest" description="Disordered" evidence="3">
    <location>
        <begin position="333"/>
        <end position="358"/>
    </location>
</feature>
<feature type="region of interest" description="Disordered" evidence="3">
    <location>
        <begin position="713"/>
        <end position="801"/>
    </location>
</feature>
<name>A0AAD2CN26_9STRA</name>
<feature type="region of interest" description="Disordered" evidence="3">
    <location>
        <begin position="939"/>
        <end position="1029"/>
    </location>
</feature>
<dbReference type="Pfam" id="PF00439">
    <property type="entry name" value="Bromodomain"/>
    <property type="match status" value="1"/>
</dbReference>
<evidence type="ECO:0000313" key="6">
    <source>
        <dbReference type="Proteomes" id="UP001295423"/>
    </source>
</evidence>
<dbReference type="InterPro" id="IPR001487">
    <property type="entry name" value="Bromodomain"/>
</dbReference>
<dbReference type="SUPFAM" id="SSF47370">
    <property type="entry name" value="Bromodomain"/>
    <property type="match status" value="1"/>
</dbReference>
<proteinExistence type="predicted"/>
<dbReference type="EMBL" id="CAKOGP040000890">
    <property type="protein sequence ID" value="CAJ1940386.1"/>
    <property type="molecule type" value="Genomic_DNA"/>
</dbReference>
<feature type="compositionally biased region" description="Basic and acidic residues" evidence="3">
    <location>
        <begin position="170"/>
        <end position="184"/>
    </location>
</feature>
<dbReference type="PROSITE" id="PS50014">
    <property type="entry name" value="BROMODOMAIN_2"/>
    <property type="match status" value="1"/>
</dbReference>
<dbReference type="Gene3D" id="1.20.920.10">
    <property type="entry name" value="Bromodomain-like"/>
    <property type="match status" value="1"/>
</dbReference>
<dbReference type="CDD" id="cd05162">
    <property type="entry name" value="PWWP"/>
    <property type="match status" value="1"/>
</dbReference>
<gene>
    <name evidence="5" type="ORF">CYCCA115_LOCUS7016</name>
</gene>
<reference evidence="5" key="1">
    <citation type="submission" date="2023-08" db="EMBL/GenBank/DDBJ databases">
        <authorList>
            <person name="Audoor S."/>
            <person name="Bilcke G."/>
        </authorList>
    </citation>
    <scope>NUCLEOTIDE SEQUENCE</scope>
</reference>